<dbReference type="AlphaFoldDB" id="A0AA40C1S4"/>
<proteinExistence type="predicted"/>
<gene>
    <name evidence="2" type="ORF">B0T17DRAFT_509156</name>
</gene>
<dbReference type="EMBL" id="JAULSR010000004">
    <property type="protein sequence ID" value="KAK0621845.1"/>
    <property type="molecule type" value="Genomic_DNA"/>
</dbReference>
<organism evidence="2 3">
    <name type="scientific">Bombardia bombarda</name>
    <dbReference type="NCBI Taxonomy" id="252184"/>
    <lineage>
        <taxon>Eukaryota</taxon>
        <taxon>Fungi</taxon>
        <taxon>Dikarya</taxon>
        <taxon>Ascomycota</taxon>
        <taxon>Pezizomycotina</taxon>
        <taxon>Sordariomycetes</taxon>
        <taxon>Sordariomycetidae</taxon>
        <taxon>Sordariales</taxon>
        <taxon>Lasiosphaeriaceae</taxon>
        <taxon>Bombardia</taxon>
    </lineage>
</organism>
<name>A0AA40C1S4_9PEZI</name>
<reference evidence="2" key="1">
    <citation type="submission" date="2023-06" db="EMBL/GenBank/DDBJ databases">
        <title>Genome-scale phylogeny and comparative genomics of the fungal order Sordariales.</title>
        <authorList>
            <consortium name="Lawrence Berkeley National Laboratory"/>
            <person name="Hensen N."/>
            <person name="Bonometti L."/>
            <person name="Westerberg I."/>
            <person name="Brannstrom I.O."/>
            <person name="Guillou S."/>
            <person name="Cros-Aarteil S."/>
            <person name="Calhoun S."/>
            <person name="Haridas S."/>
            <person name="Kuo A."/>
            <person name="Mondo S."/>
            <person name="Pangilinan J."/>
            <person name="Riley R."/>
            <person name="LaButti K."/>
            <person name="Andreopoulos B."/>
            <person name="Lipzen A."/>
            <person name="Chen C."/>
            <person name="Yanf M."/>
            <person name="Daum C."/>
            <person name="Ng V."/>
            <person name="Clum A."/>
            <person name="Steindorff A."/>
            <person name="Ohm R."/>
            <person name="Martin F."/>
            <person name="Silar P."/>
            <person name="Natvig D."/>
            <person name="Lalanne C."/>
            <person name="Gautier V."/>
            <person name="Ament-velasquez S.L."/>
            <person name="Kruys A."/>
            <person name="Hutchinson M.I."/>
            <person name="Powell A.J."/>
            <person name="Barry K."/>
            <person name="Miller A.N."/>
            <person name="Grigoriev I.V."/>
            <person name="Debuchy R."/>
            <person name="Gladieux P."/>
            <person name="Thoren M.H."/>
            <person name="Johannesson H."/>
        </authorList>
    </citation>
    <scope>NUCLEOTIDE SEQUENCE</scope>
    <source>
        <strain evidence="2">SMH3391-2</strain>
    </source>
</reference>
<comment type="caution">
    <text evidence="2">The sequence shown here is derived from an EMBL/GenBank/DDBJ whole genome shotgun (WGS) entry which is preliminary data.</text>
</comment>
<keyword evidence="3" id="KW-1185">Reference proteome</keyword>
<evidence type="ECO:0000313" key="2">
    <source>
        <dbReference type="EMBL" id="KAK0621845.1"/>
    </source>
</evidence>
<feature type="compositionally biased region" description="Basic and acidic residues" evidence="1">
    <location>
        <begin position="55"/>
        <end position="64"/>
    </location>
</feature>
<feature type="region of interest" description="Disordered" evidence="1">
    <location>
        <begin position="1"/>
        <end position="74"/>
    </location>
</feature>
<accession>A0AA40C1S4</accession>
<evidence type="ECO:0000313" key="3">
    <source>
        <dbReference type="Proteomes" id="UP001174934"/>
    </source>
</evidence>
<evidence type="ECO:0000256" key="1">
    <source>
        <dbReference type="SAM" id="MobiDB-lite"/>
    </source>
</evidence>
<protein>
    <submittedName>
        <fullName evidence="2">Uncharacterized protein</fullName>
    </submittedName>
</protein>
<dbReference type="Proteomes" id="UP001174934">
    <property type="component" value="Unassembled WGS sequence"/>
</dbReference>
<sequence>MTQAQHHRRHHQLMPLARPRGLEASGGNQQLIAAEDAEMKDAGSNGDGEGGSGSEQHKTSHSNEVRPTVGKSWIARTRTRRRATFNQKVTLTAASRGALLHSERVQRARTILEPFIHQRKKEQVLKDLPPKTTKAGEVAELVACGTRVTVHGSSQQPRALKV</sequence>
<feature type="compositionally biased region" description="Basic residues" evidence="1">
    <location>
        <begin position="1"/>
        <end position="12"/>
    </location>
</feature>